<dbReference type="GO" id="GO:0003960">
    <property type="term" value="F:quinone reductase (NADPH) activity"/>
    <property type="evidence" value="ECO:0007669"/>
    <property type="project" value="UniProtKB-EC"/>
</dbReference>
<dbReference type="EMBL" id="OVTA01000033">
    <property type="protein sequence ID" value="SPR99700.1"/>
    <property type="molecule type" value="Genomic_DNA"/>
</dbReference>
<dbReference type="SMART" id="SM00829">
    <property type="entry name" value="PKS_ER"/>
    <property type="match status" value="1"/>
</dbReference>
<sequence>MEQNMRAVLIDRHGGADVIRLGEVARPEPAAGEVLIRVACAGVNPADWKCREGYLSPFMQARFPFVLGFDASGVVAAVGAGVTSFVRGQRVFAQTGVGAGQWGSYAEYVAVGQDCVVPIPDNVGFAEAAAVPTPTPALAAWTGLFDEGGLRPGQTVLVHGGAGAVGTFAVQLARAAGATVAATCSAARRDALLALGCDLAIDYRASDINAAVRAWAPAGVDLVLDAVGCGTLPMGLGLLRPGGILVAILTLVSGDPGPDPAEAARRGVRSAVAFSKMPSGARLGEIAALLRSGRLRPPRIECLPLEQAGHALELVRSARAASKLVLQVAGPPNA</sequence>
<dbReference type="InterPro" id="IPR036291">
    <property type="entry name" value="NAD(P)-bd_dom_sf"/>
</dbReference>
<feature type="domain" description="Enoyl reductase (ER)" evidence="2">
    <location>
        <begin position="14"/>
        <end position="326"/>
    </location>
</feature>
<keyword evidence="3" id="KW-0560">Oxidoreductase</keyword>
<dbReference type="InterPro" id="IPR020843">
    <property type="entry name" value="ER"/>
</dbReference>
<evidence type="ECO:0000256" key="1">
    <source>
        <dbReference type="ARBA" id="ARBA00022857"/>
    </source>
</evidence>
<dbReference type="Proteomes" id="UP000256805">
    <property type="component" value="Unassembled WGS sequence"/>
</dbReference>
<dbReference type="Pfam" id="PF13602">
    <property type="entry name" value="ADH_zinc_N_2"/>
    <property type="match status" value="1"/>
</dbReference>
<proteinExistence type="predicted"/>
<dbReference type="Pfam" id="PF08240">
    <property type="entry name" value="ADH_N"/>
    <property type="match status" value="1"/>
</dbReference>
<evidence type="ECO:0000259" key="2">
    <source>
        <dbReference type="SMART" id="SM00829"/>
    </source>
</evidence>
<reference evidence="3 4" key="1">
    <citation type="submission" date="2018-01" db="EMBL/GenBank/DDBJ databases">
        <authorList>
            <person name="Gaut B.S."/>
            <person name="Morton B.R."/>
            <person name="Clegg M.T."/>
            <person name="Duvall M.R."/>
        </authorList>
    </citation>
    <scope>NUCLEOTIDE SEQUENCE [LARGE SCALE GENOMIC DNA]</scope>
    <source>
        <strain evidence="3">Cupriavidus taiwanensis cmp 52</strain>
    </source>
</reference>
<protein>
    <submittedName>
        <fullName evidence="3">NADPH:quinone reductase Zinc-containing alcohol dehydrogenase superfamily</fullName>
        <ecNumber evidence="3">1.6.5.5</ecNumber>
    </submittedName>
</protein>
<dbReference type="SUPFAM" id="SSF51735">
    <property type="entry name" value="NAD(P)-binding Rossmann-fold domains"/>
    <property type="match status" value="1"/>
</dbReference>
<dbReference type="InterPro" id="IPR011032">
    <property type="entry name" value="GroES-like_sf"/>
</dbReference>
<dbReference type="InterPro" id="IPR013154">
    <property type="entry name" value="ADH-like_N"/>
</dbReference>
<dbReference type="Gene3D" id="3.40.50.720">
    <property type="entry name" value="NAD(P)-binding Rossmann-like Domain"/>
    <property type="match status" value="1"/>
</dbReference>
<dbReference type="InterPro" id="IPR051603">
    <property type="entry name" value="Zinc-ADH_QOR/CCCR"/>
</dbReference>
<organism evidence="3 4">
    <name type="scientific">Cupriavidus taiwanensis</name>
    <dbReference type="NCBI Taxonomy" id="164546"/>
    <lineage>
        <taxon>Bacteria</taxon>
        <taxon>Pseudomonadati</taxon>
        <taxon>Pseudomonadota</taxon>
        <taxon>Betaproteobacteria</taxon>
        <taxon>Burkholderiales</taxon>
        <taxon>Burkholderiaceae</taxon>
        <taxon>Cupriavidus</taxon>
    </lineage>
</organism>
<dbReference type="SUPFAM" id="SSF50129">
    <property type="entry name" value="GroES-like"/>
    <property type="match status" value="1"/>
</dbReference>
<accession>A0A375J6B4</accession>
<evidence type="ECO:0000313" key="3">
    <source>
        <dbReference type="EMBL" id="SPR99700.1"/>
    </source>
</evidence>
<dbReference type="RefSeq" id="WP_258874646.1">
    <property type="nucleotide sequence ID" value="NZ_LS483234.1"/>
</dbReference>
<evidence type="ECO:0000313" key="4">
    <source>
        <dbReference type="Proteomes" id="UP000256805"/>
    </source>
</evidence>
<dbReference type="PANTHER" id="PTHR44154:SF1">
    <property type="entry name" value="QUINONE OXIDOREDUCTASE"/>
    <property type="match status" value="1"/>
</dbReference>
<dbReference type="PANTHER" id="PTHR44154">
    <property type="entry name" value="QUINONE OXIDOREDUCTASE"/>
    <property type="match status" value="1"/>
</dbReference>
<keyword evidence="1" id="KW-0521">NADP</keyword>
<name>A0A375J6B4_9BURK</name>
<dbReference type="EC" id="1.6.5.5" evidence="3"/>
<gene>
    <name evidence="3" type="ORF">CBM2634_B100093</name>
</gene>
<dbReference type="AlphaFoldDB" id="A0A375J6B4"/>
<dbReference type="CDD" id="cd05289">
    <property type="entry name" value="MDR_like_2"/>
    <property type="match status" value="1"/>
</dbReference>
<dbReference type="Gene3D" id="3.90.180.10">
    <property type="entry name" value="Medium-chain alcohol dehydrogenases, catalytic domain"/>
    <property type="match status" value="1"/>
</dbReference>